<evidence type="ECO:0000256" key="2">
    <source>
        <dbReference type="SAM" id="SignalP"/>
    </source>
</evidence>
<dbReference type="InterPro" id="IPR028082">
    <property type="entry name" value="Peripla_BP_I"/>
</dbReference>
<dbReference type="SUPFAM" id="SSF53822">
    <property type="entry name" value="Periplasmic binding protein-like I"/>
    <property type="match status" value="1"/>
</dbReference>
<accession>A0ABP7DZU5</accession>
<dbReference type="EMBL" id="BAABDC010000005">
    <property type="protein sequence ID" value="GAA3712363.1"/>
    <property type="molecule type" value="Genomic_DNA"/>
</dbReference>
<dbReference type="Pfam" id="PF02608">
    <property type="entry name" value="Bmp"/>
    <property type="match status" value="1"/>
</dbReference>
<evidence type="ECO:0000313" key="5">
    <source>
        <dbReference type="Proteomes" id="UP001501468"/>
    </source>
</evidence>
<organism evidence="4 5">
    <name type="scientific">Terrabacter ginsenosidimutans</name>
    <dbReference type="NCBI Taxonomy" id="490575"/>
    <lineage>
        <taxon>Bacteria</taxon>
        <taxon>Bacillati</taxon>
        <taxon>Actinomycetota</taxon>
        <taxon>Actinomycetes</taxon>
        <taxon>Micrococcales</taxon>
        <taxon>Intrasporangiaceae</taxon>
        <taxon>Terrabacter</taxon>
    </lineage>
</organism>
<feature type="signal peptide" evidence="2">
    <location>
        <begin position="1"/>
        <end position="22"/>
    </location>
</feature>
<dbReference type="InterPro" id="IPR052910">
    <property type="entry name" value="ABC-Purine-Binding"/>
</dbReference>
<gene>
    <name evidence="4" type="ORF">GCM10022399_31390</name>
</gene>
<dbReference type="Proteomes" id="UP001501468">
    <property type="component" value="Unassembled WGS sequence"/>
</dbReference>
<feature type="chain" id="PRO_5045596056" evidence="2">
    <location>
        <begin position="23"/>
        <end position="339"/>
    </location>
</feature>
<reference evidence="5" key="1">
    <citation type="journal article" date="2019" name="Int. J. Syst. Evol. Microbiol.">
        <title>The Global Catalogue of Microorganisms (GCM) 10K type strain sequencing project: providing services to taxonomists for standard genome sequencing and annotation.</title>
        <authorList>
            <consortium name="The Broad Institute Genomics Platform"/>
            <consortium name="The Broad Institute Genome Sequencing Center for Infectious Disease"/>
            <person name="Wu L."/>
            <person name="Ma J."/>
        </authorList>
    </citation>
    <scope>NUCLEOTIDE SEQUENCE [LARGE SCALE GENOMIC DNA]</scope>
    <source>
        <strain evidence="5">JCM 17125</strain>
    </source>
</reference>
<name>A0ABP7DZU5_9MICO</name>
<evidence type="ECO:0000259" key="3">
    <source>
        <dbReference type="Pfam" id="PF02608"/>
    </source>
</evidence>
<dbReference type="PANTHER" id="PTHR43208:SF1">
    <property type="entry name" value="ABC TRANSPORTER SUBSTRATE-BINDING PROTEIN"/>
    <property type="match status" value="1"/>
</dbReference>
<dbReference type="PROSITE" id="PS51257">
    <property type="entry name" value="PROKAR_LIPOPROTEIN"/>
    <property type="match status" value="1"/>
</dbReference>
<sequence length="339" mass="35774">MARHSAFRILVPAVGVALLVAACGSNEPGSSTTAGPGGGAPRIAAIFSGSATDADYNALGLLALQAAEKSQGAETAHSESVPVPDAERVMKEYLADGYTVIWSHGSQYFEATSKLAKQNPDVTFIGEFDNKPKESVPNLWVLDRNFHTAFYPLGILAAAQSKSGKIGYVGGLSLPFSYSEVHAINQALKDSGSSATVTPVWTGDFNDPTKAQQITSQLVGQGNDVIIGSLNLGMVGAFQALKGKTDNVIVTAKYTDKSQFDPQHYATSAIYDFTKPLGDMLTKIKAGERNGYYPLGFDAGVSIQTPKNVDPAVAAKVEQAVADIRSGKVMVEKNLTPIK</sequence>
<evidence type="ECO:0000313" key="4">
    <source>
        <dbReference type="EMBL" id="GAA3712363.1"/>
    </source>
</evidence>
<comment type="caution">
    <text evidence="4">The sequence shown here is derived from an EMBL/GenBank/DDBJ whole genome shotgun (WGS) entry which is preliminary data.</text>
</comment>
<dbReference type="RefSeq" id="WP_344948574.1">
    <property type="nucleotide sequence ID" value="NZ_BAABDC010000005.1"/>
</dbReference>
<protein>
    <submittedName>
        <fullName evidence="4">BMP family ABC transporter substrate-binding protein</fullName>
    </submittedName>
</protein>
<dbReference type="Gene3D" id="3.40.50.2300">
    <property type="match status" value="2"/>
</dbReference>
<dbReference type="InterPro" id="IPR003760">
    <property type="entry name" value="PnrA-like"/>
</dbReference>
<keyword evidence="5" id="KW-1185">Reference proteome</keyword>
<feature type="domain" description="ABC transporter substrate-binding protein PnrA-like" evidence="3">
    <location>
        <begin position="42"/>
        <end position="300"/>
    </location>
</feature>
<proteinExistence type="predicted"/>
<dbReference type="CDD" id="cd06304">
    <property type="entry name" value="PBP1_BmpA_Med_PnrA-like"/>
    <property type="match status" value="1"/>
</dbReference>
<evidence type="ECO:0000256" key="1">
    <source>
        <dbReference type="ARBA" id="ARBA00022729"/>
    </source>
</evidence>
<dbReference type="PANTHER" id="PTHR43208">
    <property type="entry name" value="ABC TRANSPORTER SUBSTRATE-BINDING PROTEIN"/>
    <property type="match status" value="1"/>
</dbReference>
<keyword evidence="1 2" id="KW-0732">Signal</keyword>